<dbReference type="Pfam" id="PF00644">
    <property type="entry name" value="PARP"/>
    <property type="match status" value="1"/>
</dbReference>
<dbReference type="Gene3D" id="3.90.228.10">
    <property type="match status" value="1"/>
</dbReference>
<evidence type="ECO:0000259" key="1">
    <source>
        <dbReference type="Pfam" id="PF00644"/>
    </source>
</evidence>
<dbReference type="InterPro" id="IPR012317">
    <property type="entry name" value="Poly(ADP-ribose)pol_cat_dom"/>
</dbReference>
<accession>A0A165BH04</accession>
<dbReference type="InParanoid" id="A0A165BH04"/>
<dbReference type="EMBL" id="KV427671">
    <property type="protein sequence ID" value="KZT01037.1"/>
    <property type="molecule type" value="Genomic_DNA"/>
</dbReference>
<dbReference type="GO" id="GO:0003950">
    <property type="term" value="F:NAD+ poly-ADP-ribosyltransferase activity"/>
    <property type="evidence" value="ECO:0007669"/>
    <property type="project" value="InterPro"/>
</dbReference>
<evidence type="ECO:0000313" key="3">
    <source>
        <dbReference type="Proteomes" id="UP000076871"/>
    </source>
</evidence>
<evidence type="ECO:0000313" key="2">
    <source>
        <dbReference type="EMBL" id="KZT01037.1"/>
    </source>
</evidence>
<dbReference type="STRING" id="1314785.A0A165BH04"/>
<dbReference type="PANTHER" id="PTHR31681">
    <property type="entry name" value="C2H2-LIKE ZINC FINGER PROTEIN"/>
    <property type="match status" value="1"/>
</dbReference>
<dbReference type="SUPFAM" id="SSF56399">
    <property type="entry name" value="ADP-ribosylation"/>
    <property type="match status" value="1"/>
</dbReference>
<proteinExistence type="predicted"/>
<gene>
    <name evidence="2" type="ORF">LAESUDRAFT_731621</name>
</gene>
<dbReference type="PANTHER" id="PTHR31681:SF3">
    <property type="entry name" value="OS04G0690100 PROTEIN"/>
    <property type="match status" value="1"/>
</dbReference>
<dbReference type="GeneID" id="63827107"/>
<name>A0A165BH04_9APHY</name>
<sequence length="342" mass="38050">MARNRSGIRYCKNCNSRPVYVENGRAHDFCGKRCATSFHMVSDELHDQFERLALSPAANKSQVPCKFPKCRSPAFVGADGTSSGYCSNKHRLEAVKTGRAEACLFCYKWPKATIEGTLSDFCSKKCGQDAILNAPVILSVPMSQISFKDVKKQFLDGWKHPTAKPTVVKVYKIYSDQNHNNNFMRYRQSVERRTGLPGGNSKRRWHGTVRECRLGDSDNDLMLCSIGGCSLCSIIRSSFSLAQAYKRTNFGRFGHGIYTSATSSKSNDYVAEHGGSPYRAVLLSDVVLGKTIKLTTGNTSLREPPRGYDSVVGEPGGDLNYDESIVYKNEAIRPLFLVIYRS</sequence>
<feature type="domain" description="PARP catalytic" evidence="1">
    <location>
        <begin position="147"/>
        <end position="314"/>
    </location>
</feature>
<protein>
    <submittedName>
        <fullName evidence="2">ADP-ribosylation</fullName>
    </submittedName>
</protein>
<dbReference type="AlphaFoldDB" id="A0A165BH04"/>
<dbReference type="RefSeq" id="XP_040758777.1">
    <property type="nucleotide sequence ID" value="XM_040910078.1"/>
</dbReference>
<keyword evidence="3" id="KW-1185">Reference proteome</keyword>
<dbReference type="Proteomes" id="UP000076871">
    <property type="component" value="Unassembled WGS sequence"/>
</dbReference>
<dbReference type="OrthoDB" id="9514740at2759"/>
<reference evidence="2 3" key="1">
    <citation type="journal article" date="2016" name="Mol. Biol. Evol.">
        <title>Comparative Genomics of Early-Diverging Mushroom-Forming Fungi Provides Insights into the Origins of Lignocellulose Decay Capabilities.</title>
        <authorList>
            <person name="Nagy L.G."/>
            <person name="Riley R."/>
            <person name="Tritt A."/>
            <person name="Adam C."/>
            <person name="Daum C."/>
            <person name="Floudas D."/>
            <person name="Sun H."/>
            <person name="Yadav J.S."/>
            <person name="Pangilinan J."/>
            <person name="Larsson K.H."/>
            <person name="Matsuura K."/>
            <person name="Barry K."/>
            <person name="Labutti K."/>
            <person name="Kuo R."/>
            <person name="Ohm R.A."/>
            <person name="Bhattacharya S.S."/>
            <person name="Shirouzu T."/>
            <person name="Yoshinaga Y."/>
            <person name="Martin F.M."/>
            <person name="Grigoriev I.V."/>
            <person name="Hibbett D.S."/>
        </authorList>
    </citation>
    <scope>NUCLEOTIDE SEQUENCE [LARGE SCALE GENOMIC DNA]</scope>
    <source>
        <strain evidence="2 3">93-53</strain>
    </source>
</reference>
<organism evidence="2 3">
    <name type="scientific">Laetiporus sulphureus 93-53</name>
    <dbReference type="NCBI Taxonomy" id="1314785"/>
    <lineage>
        <taxon>Eukaryota</taxon>
        <taxon>Fungi</taxon>
        <taxon>Dikarya</taxon>
        <taxon>Basidiomycota</taxon>
        <taxon>Agaricomycotina</taxon>
        <taxon>Agaricomycetes</taxon>
        <taxon>Polyporales</taxon>
        <taxon>Laetiporus</taxon>
    </lineage>
</organism>